<comment type="caution">
    <text evidence="2">The sequence shown here is derived from an EMBL/GenBank/DDBJ whole genome shotgun (WGS) entry which is preliminary data.</text>
</comment>
<dbReference type="RefSeq" id="WP_181614931.1">
    <property type="nucleotide sequence ID" value="NZ_BAABAM010000007.1"/>
</dbReference>
<accession>A0A7W0CRZ1</accession>
<evidence type="ECO:0000313" key="3">
    <source>
        <dbReference type="Proteomes" id="UP000530928"/>
    </source>
</evidence>
<name>A0A7W0CRZ1_9ACTN</name>
<feature type="transmembrane region" description="Helical" evidence="1">
    <location>
        <begin position="41"/>
        <end position="61"/>
    </location>
</feature>
<sequence length="141" mass="14053">MPSALRHLLGAAIGLLAAPVAFYVTEAGARALRAALAGFVPGWTGLACLSAVAVLGAALTCWPGLSPLAAACCGVPLAVVGALFATEPEVATALARGLPYPPILPDPGEPAGAVAGLTGLYVLLGGLLTVSAARLWWRRES</sequence>
<feature type="transmembrane region" description="Helical" evidence="1">
    <location>
        <begin position="111"/>
        <end position="137"/>
    </location>
</feature>
<proteinExistence type="predicted"/>
<evidence type="ECO:0000313" key="2">
    <source>
        <dbReference type="EMBL" id="MBA2896226.1"/>
    </source>
</evidence>
<keyword evidence="1" id="KW-1133">Transmembrane helix</keyword>
<reference evidence="2 3" key="1">
    <citation type="submission" date="2020-07" db="EMBL/GenBank/DDBJ databases">
        <title>Genomic Encyclopedia of Type Strains, Phase IV (KMG-IV): sequencing the most valuable type-strain genomes for metagenomic binning, comparative biology and taxonomic classification.</title>
        <authorList>
            <person name="Goeker M."/>
        </authorList>
    </citation>
    <scope>NUCLEOTIDE SEQUENCE [LARGE SCALE GENOMIC DNA]</scope>
    <source>
        <strain evidence="2 3">DSM 45533</strain>
    </source>
</reference>
<feature type="transmembrane region" description="Helical" evidence="1">
    <location>
        <begin position="68"/>
        <end position="86"/>
    </location>
</feature>
<protein>
    <submittedName>
        <fullName evidence="2">Uncharacterized protein</fullName>
    </submittedName>
</protein>
<keyword evidence="1" id="KW-0472">Membrane</keyword>
<keyword evidence="1" id="KW-0812">Transmembrane</keyword>
<evidence type="ECO:0000256" key="1">
    <source>
        <dbReference type="SAM" id="Phobius"/>
    </source>
</evidence>
<dbReference type="Proteomes" id="UP000530928">
    <property type="component" value="Unassembled WGS sequence"/>
</dbReference>
<dbReference type="AlphaFoldDB" id="A0A7W0CRZ1"/>
<dbReference type="EMBL" id="JACDUR010000008">
    <property type="protein sequence ID" value="MBA2896226.1"/>
    <property type="molecule type" value="Genomic_DNA"/>
</dbReference>
<gene>
    <name evidence="2" type="ORF">HNR30_007617</name>
</gene>
<keyword evidence="3" id="KW-1185">Reference proteome</keyword>
<organism evidence="2 3">
    <name type="scientific">Nonomuraea soli</name>
    <dbReference type="NCBI Taxonomy" id="1032476"/>
    <lineage>
        <taxon>Bacteria</taxon>
        <taxon>Bacillati</taxon>
        <taxon>Actinomycetota</taxon>
        <taxon>Actinomycetes</taxon>
        <taxon>Streptosporangiales</taxon>
        <taxon>Streptosporangiaceae</taxon>
        <taxon>Nonomuraea</taxon>
    </lineage>
</organism>